<evidence type="ECO:0000256" key="7">
    <source>
        <dbReference type="HAMAP-Rule" id="MF_00201"/>
    </source>
</evidence>
<evidence type="ECO:0000256" key="1">
    <source>
        <dbReference type="ARBA" id="ARBA00007452"/>
    </source>
</evidence>
<comment type="caution">
    <text evidence="9">The sequence shown here is derived from an EMBL/GenBank/DDBJ whole genome shotgun (WGS) entry which is preliminary data.</text>
</comment>
<dbReference type="SUPFAM" id="SSF50249">
    <property type="entry name" value="Nucleic acid-binding proteins"/>
    <property type="match status" value="1"/>
</dbReference>
<evidence type="ECO:0000259" key="8">
    <source>
        <dbReference type="Pfam" id="PF11967"/>
    </source>
</evidence>
<evidence type="ECO:0000256" key="5">
    <source>
        <dbReference type="ARBA" id="ARBA00023204"/>
    </source>
</evidence>
<organism evidence="9 10">
    <name type="scientific">Candidatus Dojkabacteria bacterium</name>
    <dbReference type="NCBI Taxonomy" id="2099670"/>
    <lineage>
        <taxon>Bacteria</taxon>
        <taxon>Candidatus Dojkabacteria</taxon>
    </lineage>
</organism>
<evidence type="ECO:0000256" key="6">
    <source>
        <dbReference type="ARBA" id="ARBA00033409"/>
    </source>
</evidence>
<reference evidence="9" key="2">
    <citation type="journal article" date="2021" name="Microbiome">
        <title>Successional dynamics and alternative stable states in a saline activated sludge microbial community over 9 years.</title>
        <authorList>
            <person name="Wang Y."/>
            <person name="Ye J."/>
            <person name="Ju F."/>
            <person name="Liu L."/>
            <person name="Boyd J.A."/>
            <person name="Deng Y."/>
            <person name="Parks D.H."/>
            <person name="Jiang X."/>
            <person name="Yin X."/>
            <person name="Woodcroft B.J."/>
            <person name="Tyson G.W."/>
            <person name="Hugenholtz P."/>
            <person name="Polz M.F."/>
            <person name="Zhang T."/>
        </authorList>
    </citation>
    <scope>NUCLEOTIDE SEQUENCE</scope>
    <source>
        <strain evidence="9">HKST-UBA15</strain>
    </source>
</reference>
<keyword evidence="3 7" id="KW-0227">DNA damage</keyword>
<dbReference type="NCBIfam" id="TIGR00613">
    <property type="entry name" value="reco"/>
    <property type="match status" value="1"/>
</dbReference>
<comment type="similarity">
    <text evidence="1 7">Belongs to the RecO family.</text>
</comment>
<dbReference type="EMBL" id="JAGQLL010000006">
    <property type="protein sequence ID" value="MCA9379665.1"/>
    <property type="molecule type" value="Genomic_DNA"/>
</dbReference>
<dbReference type="PANTHER" id="PTHR33991">
    <property type="entry name" value="DNA REPAIR PROTEIN RECO"/>
    <property type="match status" value="1"/>
</dbReference>
<sequence length="244" mass="28219">MKTKSEYGFIIKIKQFPEADKLVVFLTKKHGNVETVAKGVGKSSSKRVSSIDLLNHTRFTYYETKSIDLLKEVQVLNDYQDIKQDKNIVNHLLYILEIIEKLNSTNDDEIKAYTLMYDLLELTSLNKSKFPQLLTSFELKLLDLAGFTPNIVDYVKSGEPILEKQTRILSFGNELGYNLTKSDKTGKVISDRVLKIQKYYLENSLSDCLRLKVDGETHKMISYINRYWIENTIEKRLKSSTLIN</sequence>
<comment type="function">
    <text evidence="7">Involved in DNA repair and RecF pathway recombination.</text>
</comment>
<proteinExistence type="inferred from homology"/>
<dbReference type="Gene3D" id="2.40.50.140">
    <property type="entry name" value="Nucleic acid-binding proteins"/>
    <property type="match status" value="1"/>
</dbReference>
<dbReference type="PANTHER" id="PTHR33991:SF1">
    <property type="entry name" value="DNA REPAIR PROTEIN RECO"/>
    <property type="match status" value="1"/>
</dbReference>
<dbReference type="Proteomes" id="UP000745577">
    <property type="component" value="Unassembled WGS sequence"/>
</dbReference>
<dbReference type="Pfam" id="PF02565">
    <property type="entry name" value="RecO_C"/>
    <property type="match status" value="1"/>
</dbReference>
<dbReference type="HAMAP" id="MF_00201">
    <property type="entry name" value="RecO"/>
    <property type="match status" value="1"/>
</dbReference>
<evidence type="ECO:0000256" key="3">
    <source>
        <dbReference type="ARBA" id="ARBA00022763"/>
    </source>
</evidence>
<keyword evidence="5 7" id="KW-0234">DNA repair</keyword>
<dbReference type="Pfam" id="PF11967">
    <property type="entry name" value="RecO_N"/>
    <property type="match status" value="1"/>
</dbReference>
<dbReference type="InterPro" id="IPR003717">
    <property type="entry name" value="RecO"/>
</dbReference>
<dbReference type="Gene3D" id="1.20.1440.120">
    <property type="entry name" value="Recombination protein O, C-terminal domain"/>
    <property type="match status" value="1"/>
</dbReference>
<dbReference type="GO" id="GO:0006302">
    <property type="term" value="P:double-strand break repair"/>
    <property type="evidence" value="ECO:0007669"/>
    <property type="project" value="TreeGrafter"/>
</dbReference>
<dbReference type="AlphaFoldDB" id="A0A955I6H5"/>
<evidence type="ECO:0000313" key="9">
    <source>
        <dbReference type="EMBL" id="MCA9379665.1"/>
    </source>
</evidence>
<name>A0A955I6H5_9BACT</name>
<dbReference type="GO" id="GO:0043590">
    <property type="term" value="C:bacterial nucleoid"/>
    <property type="evidence" value="ECO:0007669"/>
    <property type="project" value="TreeGrafter"/>
</dbReference>
<gene>
    <name evidence="7 9" type="primary">recO</name>
    <name evidence="9" type="ORF">KC675_00640</name>
</gene>
<dbReference type="InterPro" id="IPR042242">
    <property type="entry name" value="RecO_C"/>
</dbReference>
<dbReference type="SUPFAM" id="SSF57863">
    <property type="entry name" value="ArfGap/RecO-like zinc finger"/>
    <property type="match status" value="1"/>
</dbReference>
<reference evidence="9" key="1">
    <citation type="submission" date="2020-04" db="EMBL/GenBank/DDBJ databases">
        <authorList>
            <person name="Zhang T."/>
        </authorList>
    </citation>
    <scope>NUCLEOTIDE SEQUENCE</scope>
    <source>
        <strain evidence="9">HKST-UBA15</strain>
    </source>
</reference>
<accession>A0A955I6H5</accession>
<evidence type="ECO:0000256" key="2">
    <source>
        <dbReference type="ARBA" id="ARBA00021310"/>
    </source>
</evidence>
<protein>
    <recommendedName>
        <fullName evidence="2 7">DNA repair protein RecO</fullName>
    </recommendedName>
    <alternativeName>
        <fullName evidence="6 7">Recombination protein O</fullName>
    </alternativeName>
</protein>
<keyword evidence="4 7" id="KW-0233">DNA recombination</keyword>
<dbReference type="GO" id="GO:0006310">
    <property type="term" value="P:DNA recombination"/>
    <property type="evidence" value="ECO:0007669"/>
    <property type="project" value="UniProtKB-UniRule"/>
</dbReference>
<dbReference type="InterPro" id="IPR012340">
    <property type="entry name" value="NA-bd_OB-fold"/>
</dbReference>
<evidence type="ECO:0000313" key="10">
    <source>
        <dbReference type="Proteomes" id="UP000745577"/>
    </source>
</evidence>
<feature type="domain" description="DNA replication/recombination mediator RecO N-terminal" evidence="8">
    <location>
        <begin position="1"/>
        <end position="77"/>
    </location>
</feature>
<dbReference type="InterPro" id="IPR022572">
    <property type="entry name" value="DNA_rep/recomb_RecO_N"/>
</dbReference>
<dbReference type="InterPro" id="IPR037278">
    <property type="entry name" value="ARFGAP/RecO"/>
</dbReference>
<evidence type="ECO:0000256" key="4">
    <source>
        <dbReference type="ARBA" id="ARBA00023172"/>
    </source>
</evidence>